<dbReference type="Proteomes" id="UP000777784">
    <property type="component" value="Unassembled WGS sequence"/>
</dbReference>
<organism evidence="2 3">
    <name type="scientific">Eiseniibacteriota bacterium</name>
    <dbReference type="NCBI Taxonomy" id="2212470"/>
    <lineage>
        <taxon>Bacteria</taxon>
        <taxon>Candidatus Eiseniibacteriota</taxon>
    </lineage>
</organism>
<comment type="caution">
    <text evidence="2">The sequence shown here is derived from an EMBL/GenBank/DDBJ whole genome shotgun (WGS) entry which is preliminary data.</text>
</comment>
<feature type="region of interest" description="Disordered" evidence="1">
    <location>
        <begin position="402"/>
        <end position="428"/>
    </location>
</feature>
<evidence type="ECO:0000313" key="3">
    <source>
        <dbReference type="Proteomes" id="UP000777784"/>
    </source>
</evidence>
<accession>A0A948W6U0</accession>
<feature type="compositionally biased region" description="Basic and acidic residues" evidence="1">
    <location>
        <begin position="199"/>
        <end position="216"/>
    </location>
</feature>
<gene>
    <name evidence="2" type="ORF">KJ970_13265</name>
</gene>
<feature type="region of interest" description="Disordered" evidence="1">
    <location>
        <begin position="178"/>
        <end position="305"/>
    </location>
</feature>
<protein>
    <submittedName>
        <fullName evidence="2">Uncharacterized protein</fullName>
    </submittedName>
</protein>
<reference evidence="2" key="1">
    <citation type="submission" date="2021-05" db="EMBL/GenBank/DDBJ databases">
        <title>Energy efficiency and biological interactions define the core microbiome of deep oligotrophic groundwater.</title>
        <authorList>
            <person name="Mehrshad M."/>
            <person name="Lopez-Fernandez M."/>
            <person name="Bell E."/>
            <person name="Bernier-Latmani R."/>
            <person name="Bertilsson S."/>
            <person name="Dopson M."/>
        </authorList>
    </citation>
    <scope>NUCLEOTIDE SEQUENCE</scope>
    <source>
        <strain evidence="2">Modern_marine.mb.64</strain>
    </source>
</reference>
<dbReference type="EMBL" id="JAHJDP010000077">
    <property type="protein sequence ID" value="MBU2691884.1"/>
    <property type="molecule type" value="Genomic_DNA"/>
</dbReference>
<feature type="compositionally biased region" description="Basic and acidic residues" evidence="1">
    <location>
        <begin position="291"/>
        <end position="304"/>
    </location>
</feature>
<feature type="compositionally biased region" description="Basic and acidic residues" evidence="1">
    <location>
        <begin position="267"/>
        <end position="278"/>
    </location>
</feature>
<name>A0A948W6U0_UNCEI</name>
<sequence length="513" mass="57070">MGIHRKIESGQWRSKNFRALSKPEPNAQTLYLYLQTGPCSSATPGLFSAGIASICEDLDWLETFGERYRERFMNVFEELQNSGMAIADWENRVIFLPDEIERECNRPYNPNKVKSWFPYIDQIPDCDLKTYAIQLIASKLDTMLTKKGERFSEDFRARYLETLAITLPEGFGNVPGTLHGTLAEGSRNVPGTLQGTLAEQDRDRDRDKNREKKQEGECEGEAEITAPPAAVILKPVPPSEPPGKEIPRAGETCTLPRTDGPTCSRSQENHPGQEKEKPPGGNHSAPGEKTPGSERNQHCGKKPDQILSDSTSLEELGVFLHWVKATGLDPAETKLTPKRRTLIREALKHSTKEEVFEALEGWGFSSWHQGKNPEGQDGKGKIIARLSSILGSRDQIEFLISKARENSRKSRKPAPCRRCGDPPEKPSGMLKIPVFSSNGSPPASAICFCDCPTGQKLARGSGGPKFRALCFAEIWERWRHDLGSVPVGKTATQGELRQWMDELAKEHQKPKGA</sequence>
<dbReference type="AlphaFoldDB" id="A0A948W6U0"/>
<proteinExistence type="predicted"/>
<evidence type="ECO:0000313" key="2">
    <source>
        <dbReference type="EMBL" id="MBU2691884.1"/>
    </source>
</evidence>
<evidence type="ECO:0000256" key="1">
    <source>
        <dbReference type="SAM" id="MobiDB-lite"/>
    </source>
</evidence>